<reference evidence="10" key="1">
    <citation type="journal article" date="2020" name="mSystems">
        <title>Genome- and Community-Level Interaction Insights into Carbon Utilization and Element Cycling Functions of Hydrothermarchaeota in Hydrothermal Sediment.</title>
        <authorList>
            <person name="Zhou Z."/>
            <person name="Liu Y."/>
            <person name="Xu W."/>
            <person name="Pan J."/>
            <person name="Luo Z.H."/>
            <person name="Li M."/>
        </authorList>
    </citation>
    <scope>NUCLEOTIDE SEQUENCE [LARGE SCALE GENOMIC DNA]</scope>
    <source>
        <strain evidence="10">HyVt-19</strain>
    </source>
</reference>
<dbReference type="GO" id="GO:0043952">
    <property type="term" value="P:protein transport by the Sec complex"/>
    <property type="evidence" value="ECO:0007669"/>
    <property type="project" value="UniProtKB-UniRule"/>
</dbReference>
<evidence type="ECO:0000256" key="5">
    <source>
        <dbReference type="ARBA" id="ARBA00022927"/>
    </source>
</evidence>
<feature type="transmembrane region" description="Helical" evidence="9">
    <location>
        <begin position="30"/>
        <end position="53"/>
    </location>
</feature>
<dbReference type="InterPro" id="IPR038379">
    <property type="entry name" value="SecE_sf"/>
</dbReference>
<dbReference type="GO" id="GO:0065002">
    <property type="term" value="P:intracellular protein transmembrane transport"/>
    <property type="evidence" value="ECO:0007669"/>
    <property type="project" value="UniProtKB-UniRule"/>
</dbReference>
<name>A0A7C0WRL0_9BACT</name>
<dbReference type="GO" id="GO:0008320">
    <property type="term" value="F:protein transmembrane transporter activity"/>
    <property type="evidence" value="ECO:0007669"/>
    <property type="project" value="UniProtKB-UniRule"/>
</dbReference>
<sequence>MIRKYFRDSLAELNNVTWPTRKQGIRITTIVFIFMIVAAAILGVLDQLFAWGIRALLAL</sequence>
<comment type="function">
    <text evidence="9">Essential subunit of the Sec protein translocation channel SecYEG. Clamps together the 2 halves of SecY. May contact the channel plug during translocation.</text>
</comment>
<proteinExistence type="inferred from homology"/>
<dbReference type="Gene3D" id="1.20.5.1030">
    <property type="entry name" value="Preprotein translocase secy subunit"/>
    <property type="match status" value="1"/>
</dbReference>
<keyword evidence="7 9" id="KW-0811">Translocation</keyword>
<dbReference type="EMBL" id="DQZW01000102">
    <property type="protein sequence ID" value="HDL89684.1"/>
    <property type="molecule type" value="Genomic_DNA"/>
</dbReference>
<dbReference type="AlphaFoldDB" id="A0A7C0WRL0"/>
<accession>A0A7C0WRL0</accession>
<evidence type="ECO:0000256" key="1">
    <source>
        <dbReference type="ARBA" id="ARBA00004370"/>
    </source>
</evidence>
<dbReference type="Proteomes" id="UP000886355">
    <property type="component" value="Unassembled WGS sequence"/>
</dbReference>
<comment type="similarity">
    <text evidence="9">Belongs to the SecE/SEC61-gamma family.</text>
</comment>
<evidence type="ECO:0000256" key="2">
    <source>
        <dbReference type="ARBA" id="ARBA00022448"/>
    </source>
</evidence>
<keyword evidence="3 9" id="KW-1003">Cell membrane</keyword>
<dbReference type="GO" id="GO:0005886">
    <property type="term" value="C:plasma membrane"/>
    <property type="evidence" value="ECO:0007669"/>
    <property type="project" value="UniProtKB-SubCell"/>
</dbReference>
<dbReference type="PANTHER" id="PTHR33910">
    <property type="entry name" value="PROTEIN TRANSLOCASE SUBUNIT SECE"/>
    <property type="match status" value="1"/>
</dbReference>
<dbReference type="InterPro" id="IPR005807">
    <property type="entry name" value="SecE_bac"/>
</dbReference>
<evidence type="ECO:0000256" key="3">
    <source>
        <dbReference type="ARBA" id="ARBA00022475"/>
    </source>
</evidence>
<gene>
    <name evidence="9 10" type="primary">secE</name>
    <name evidence="10" type="ORF">ENG14_02135</name>
</gene>
<dbReference type="PANTHER" id="PTHR33910:SF1">
    <property type="entry name" value="PROTEIN TRANSLOCASE SUBUNIT SECE"/>
    <property type="match status" value="1"/>
</dbReference>
<dbReference type="GO" id="GO:0006605">
    <property type="term" value="P:protein targeting"/>
    <property type="evidence" value="ECO:0007669"/>
    <property type="project" value="UniProtKB-UniRule"/>
</dbReference>
<keyword evidence="2 9" id="KW-0813">Transport</keyword>
<dbReference type="InterPro" id="IPR001901">
    <property type="entry name" value="Translocase_SecE/Sec61-g"/>
</dbReference>
<evidence type="ECO:0000256" key="6">
    <source>
        <dbReference type="ARBA" id="ARBA00022989"/>
    </source>
</evidence>
<evidence type="ECO:0000313" key="10">
    <source>
        <dbReference type="EMBL" id="HDL89684.1"/>
    </source>
</evidence>
<keyword evidence="8 9" id="KW-0472">Membrane</keyword>
<dbReference type="GO" id="GO:0009306">
    <property type="term" value="P:protein secretion"/>
    <property type="evidence" value="ECO:0007669"/>
    <property type="project" value="UniProtKB-UniRule"/>
</dbReference>
<comment type="caution">
    <text evidence="10">The sequence shown here is derived from an EMBL/GenBank/DDBJ whole genome shotgun (WGS) entry which is preliminary data.</text>
</comment>
<protein>
    <recommendedName>
        <fullName evidence="9">Protein translocase subunit SecE</fullName>
    </recommendedName>
</protein>
<dbReference type="NCBIfam" id="TIGR00964">
    <property type="entry name" value="secE_bact"/>
    <property type="match status" value="1"/>
</dbReference>
<keyword evidence="5 9" id="KW-0653">Protein transport</keyword>
<evidence type="ECO:0000256" key="8">
    <source>
        <dbReference type="ARBA" id="ARBA00023136"/>
    </source>
</evidence>
<evidence type="ECO:0000256" key="9">
    <source>
        <dbReference type="HAMAP-Rule" id="MF_00422"/>
    </source>
</evidence>
<comment type="subunit">
    <text evidence="9">Component of the Sec protein translocase complex. Heterotrimer consisting of SecY, SecE and SecG subunits. The heterotrimers can form oligomers, although 1 heterotrimer is thought to be able to translocate proteins. Interacts with the ribosome. Interacts with SecDF, and other proteins may be involved. Interacts with SecA.</text>
</comment>
<dbReference type="HAMAP" id="MF_00422">
    <property type="entry name" value="SecE"/>
    <property type="match status" value="1"/>
</dbReference>
<evidence type="ECO:0000256" key="7">
    <source>
        <dbReference type="ARBA" id="ARBA00023010"/>
    </source>
</evidence>
<evidence type="ECO:0000256" key="4">
    <source>
        <dbReference type="ARBA" id="ARBA00022692"/>
    </source>
</evidence>
<keyword evidence="6 9" id="KW-1133">Transmembrane helix</keyword>
<dbReference type="Pfam" id="PF00584">
    <property type="entry name" value="SecE"/>
    <property type="match status" value="1"/>
</dbReference>
<keyword evidence="4 9" id="KW-0812">Transmembrane</keyword>
<organism evidence="10">
    <name type="scientific">Thermodesulforhabdus norvegica</name>
    <dbReference type="NCBI Taxonomy" id="39841"/>
    <lineage>
        <taxon>Bacteria</taxon>
        <taxon>Pseudomonadati</taxon>
        <taxon>Thermodesulfobacteriota</taxon>
        <taxon>Syntrophobacteria</taxon>
        <taxon>Syntrophobacterales</taxon>
        <taxon>Thermodesulforhabdaceae</taxon>
        <taxon>Thermodesulforhabdus</taxon>
    </lineage>
</organism>
<comment type="subcellular location">
    <subcellularLocation>
        <location evidence="9">Cell membrane</location>
        <topology evidence="9">Single-pass membrane protein</topology>
    </subcellularLocation>
    <subcellularLocation>
        <location evidence="1">Membrane</location>
    </subcellularLocation>
</comment>